<feature type="compositionally biased region" description="Low complexity" evidence="1">
    <location>
        <begin position="61"/>
        <end position="141"/>
    </location>
</feature>
<name>K5WGJ9_PHACS</name>
<evidence type="ECO:0000313" key="3">
    <source>
        <dbReference type="EMBL" id="EKM58440.1"/>
    </source>
</evidence>
<feature type="region of interest" description="Disordered" evidence="1">
    <location>
        <begin position="43"/>
        <end position="158"/>
    </location>
</feature>
<keyword evidence="2" id="KW-0812">Transmembrane</keyword>
<dbReference type="GeneID" id="18915580"/>
<feature type="compositionally biased region" description="Polar residues" evidence="1">
    <location>
        <begin position="401"/>
        <end position="413"/>
    </location>
</feature>
<evidence type="ECO:0000256" key="1">
    <source>
        <dbReference type="SAM" id="MobiDB-lite"/>
    </source>
</evidence>
<keyword evidence="2" id="KW-1133">Transmembrane helix</keyword>
<feature type="transmembrane region" description="Helical" evidence="2">
    <location>
        <begin position="208"/>
        <end position="228"/>
    </location>
</feature>
<evidence type="ECO:0000313" key="4">
    <source>
        <dbReference type="Proteomes" id="UP000008370"/>
    </source>
</evidence>
<dbReference type="Proteomes" id="UP000008370">
    <property type="component" value="Unassembled WGS sequence"/>
</dbReference>
<proteinExistence type="predicted"/>
<accession>K5WGJ9</accession>
<feature type="compositionally biased region" description="Polar residues" evidence="1">
    <location>
        <begin position="339"/>
        <end position="351"/>
    </location>
</feature>
<dbReference type="KEGG" id="pco:PHACADRAFT_252762"/>
<evidence type="ECO:0008006" key="5">
    <source>
        <dbReference type="Google" id="ProtNLM"/>
    </source>
</evidence>
<feature type="region of interest" description="Disordered" evidence="1">
    <location>
        <begin position="310"/>
        <end position="448"/>
    </location>
</feature>
<sequence length="448" mass="45361">MLRPLTPARSLVFLTCVSCLLIFMLVPRYDLLGTSESHQIAPRDLINIPGPGGDGSGSTSGGQSSSTATSTSTTAQTSSTTAQTSSTAAATTSSTTATPAQTPSQTQPSATSNTNTTPQSTSASPTSTSPPSGPSSPTNTNTPPPANTPPASPILSSSVSINNEGQAITVVVTVPASAISSSSPSTSPTAGADQSDGDSSKGVGTSTIIGLSVAGGVAFIGIISFVIWKFTRKRFSDDFDDGEAIKWPELNAHSGDPHALPTQRADNAGFETSSQVNLTRPDSRAGSFAPSAATSAVDLYAPNAAQDPYAVPPLPHLNPNQPYRDDPAGGFYDPYSGPIPQTFSDGDSTSIPGGEAIPMTQINRSRSPAPMGYDAGRMSPGPQMVYDAGRRSPGPQAAYLTDQTGRGSPSPRATSPGPAMSLSGRASPGPQATYGYGGGAPPGLHPGY</sequence>
<feature type="compositionally biased region" description="Gly residues" evidence="1">
    <location>
        <begin position="50"/>
        <end position="60"/>
    </location>
</feature>
<keyword evidence="4" id="KW-1185">Reference proteome</keyword>
<feature type="compositionally biased region" description="Pro residues" evidence="1">
    <location>
        <begin position="142"/>
        <end position="152"/>
    </location>
</feature>
<dbReference type="AlphaFoldDB" id="K5WGJ9"/>
<dbReference type="RefSeq" id="XP_007393752.1">
    <property type="nucleotide sequence ID" value="XM_007393690.1"/>
</dbReference>
<reference evidence="3 4" key="1">
    <citation type="journal article" date="2012" name="BMC Genomics">
        <title>Comparative genomics of the white-rot fungi, Phanerochaete carnosa and P. chrysosporium, to elucidate the genetic basis of the distinct wood types they colonize.</title>
        <authorList>
            <person name="Suzuki H."/>
            <person name="MacDonald J."/>
            <person name="Syed K."/>
            <person name="Salamov A."/>
            <person name="Hori C."/>
            <person name="Aerts A."/>
            <person name="Henrissat B."/>
            <person name="Wiebenga A."/>
            <person name="vanKuyk P.A."/>
            <person name="Barry K."/>
            <person name="Lindquist E."/>
            <person name="LaButti K."/>
            <person name="Lapidus A."/>
            <person name="Lucas S."/>
            <person name="Coutinho P."/>
            <person name="Gong Y."/>
            <person name="Samejima M."/>
            <person name="Mahadevan R."/>
            <person name="Abou-Zaid M."/>
            <person name="de Vries R.P."/>
            <person name="Igarashi K."/>
            <person name="Yadav J.S."/>
            <person name="Grigoriev I.V."/>
            <person name="Master E.R."/>
        </authorList>
    </citation>
    <scope>NUCLEOTIDE SEQUENCE [LARGE SCALE GENOMIC DNA]</scope>
    <source>
        <strain evidence="3 4">HHB-10118-sp</strain>
    </source>
</reference>
<feature type="compositionally biased region" description="Low complexity" evidence="1">
    <location>
        <begin position="179"/>
        <end position="190"/>
    </location>
</feature>
<protein>
    <recommendedName>
        <fullName evidence="5">Mid2 domain-containing protein</fullName>
    </recommendedName>
</protein>
<dbReference type="OrthoDB" id="2576541at2759"/>
<feature type="region of interest" description="Disordered" evidence="1">
    <location>
        <begin position="179"/>
        <end position="203"/>
    </location>
</feature>
<evidence type="ECO:0000256" key="2">
    <source>
        <dbReference type="SAM" id="Phobius"/>
    </source>
</evidence>
<dbReference type="HOGENOM" id="CLU_053387_0_0_1"/>
<gene>
    <name evidence="3" type="ORF">PHACADRAFT_252762</name>
</gene>
<dbReference type="InParanoid" id="K5WGJ9"/>
<dbReference type="EMBL" id="JH930470">
    <property type="protein sequence ID" value="EKM58440.1"/>
    <property type="molecule type" value="Genomic_DNA"/>
</dbReference>
<keyword evidence="2" id="KW-0472">Membrane</keyword>
<organism evidence="3 4">
    <name type="scientific">Phanerochaete carnosa (strain HHB-10118-sp)</name>
    <name type="common">White-rot fungus</name>
    <name type="synonym">Peniophora carnosa</name>
    <dbReference type="NCBI Taxonomy" id="650164"/>
    <lineage>
        <taxon>Eukaryota</taxon>
        <taxon>Fungi</taxon>
        <taxon>Dikarya</taxon>
        <taxon>Basidiomycota</taxon>
        <taxon>Agaricomycotina</taxon>
        <taxon>Agaricomycetes</taxon>
        <taxon>Polyporales</taxon>
        <taxon>Phanerochaetaceae</taxon>
        <taxon>Phanerochaete</taxon>
    </lineage>
</organism>